<comment type="caution">
    <text evidence="1">The sequence shown here is derived from an EMBL/GenBank/DDBJ whole genome shotgun (WGS) entry which is preliminary data.</text>
</comment>
<reference evidence="1 2" key="1">
    <citation type="submission" date="2016-03" db="EMBL/GenBank/DDBJ databases">
        <authorList>
            <consortium name="Pathogen Informatics"/>
        </authorList>
    </citation>
    <scope>NUCLEOTIDE SEQUENCE [LARGE SCALE GENOMIC DNA]</scope>
    <source>
        <strain evidence="2">e1424</strain>
    </source>
</reference>
<evidence type="ECO:0000313" key="2">
    <source>
        <dbReference type="Proteomes" id="UP000076205"/>
    </source>
</evidence>
<sequence length="44" mass="4939">MNNNPERPECTIFGPAWGSKSAVWRAEMRAIAQSSWSQDIMNGL</sequence>
<dbReference type="EMBL" id="FJYW01000016">
    <property type="protein sequence ID" value="CZY30663.1"/>
    <property type="molecule type" value="Genomic_DNA"/>
</dbReference>
<accession>A0A822X3W7</accession>
<organism evidence="1 2">
    <name type="scientific">Enterobacter hormaechei</name>
    <dbReference type="NCBI Taxonomy" id="158836"/>
    <lineage>
        <taxon>Bacteria</taxon>
        <taxon>Pseudomonadati</taxon>
        <taxon>Pseudomonadota</taxon>
        <taxon>Gammaproteobacteria</taxon>
        <taxon>Enterobacterales</taxon>
        <taxon>Enterobacteriaceae</taxon>
        <taxon>Enterobacter</taxon>
        <taxon>Enterobacter cloacae complex</taxon>
    </lineage>
</organism>
<proteinExistence type="predicted"/>
<evidence type="ECO:0000313" key="1">
    <source>
        <dbReference type="EMBL" id="CZY30663.1"/>
    </source>
</evidence>
<dbReference type="Proteomes" id="UP000076205">
    <property type="component" value="Unassembled WGS sequence"/>
</dbReference>
<name>A0A822X3W7_9ENTR</name>
<gene>
    <name evidence="1" type="ORF">SAMEA2273352_04659</name>
</gene>
<protein>
    <submittedName>
        <fullName evidence="1">Uncharacterized protein</fullName>
    </submittedName>
</protein>
<dbReference type="AlphaFoldDB" id="A0A822X3W7"/>